<feature type="region of interest" description="Disordered" evidence="1">
    <location>
        <begin position="1"/>
        <end position="68"/>
    </location>
</feature>
<reference evidence="2" key="1">
    <citation type="submission" date="2023-02" db="EMBL/GenBank/DDBJ databases">
        <title>Description and genomic characterization of Salipiger bruguierae sp. nov., isolated from the sediment of mangrove plant Bruguiera sexangula.</title>
        <authorList>
            <person name="Long M."/>
        </authorList>
    </citation>
    <scope>NUCLEOTIDE SEQUENCE</scope>
    <source>
        <strain evidence="2">H15</strain>
    </source>
</reference>
<accession>A0AAU8AKA4</accession>
<proteinExistence type="predicted"/>
<gene>
    <name evidence="2" type="ORF">PVT71_06875</name>
</gene>
<dbReference type="EMBL" id="CP123384">
    <property type="protein sequence ID" value="XCC94932.1"/>
    <property type="molecule type" value="Genomic_DNA"/>
</dbReference>
<evidence type="ECO:0000313" key="2">
    <source>
        <dbReference type="EMBL" id="XCC94932.1"/>
    </source>
</evidence>
<dbReference type="AlphaFoldDB" id="A0AAU8AKA4"/>
<sequence length="68" mass="7026">MIRAHALPLQPSELRDPTAPEAAGAEGVRLSSFPKYSHPEAATGAAADPFARYGAPDEDSDGGVEAYA</sequence>
<name>A0AAU8AKA4_9RHOB</name>
<dbReference type="RefSeq" id="WP_353473763.1">
    <property type="nucleotide sequence ID" value="NZ_CP123384.1"/>
</dbReference>
<evidence type="ECO:0000256" key="1">
    <source>
        <dbReference type="SAM" id="MobiDB-lite"/>
    </source>
</evidence>
<organism evidence="2">
    <name type="scientific">Alloyangia sp. H15</name>
    <dbReference type="NCBI Taxonomy" id="3029062"/>
    <lineage>
        <taxon>Bacteria</taxon>
        <taxon>Pseudomonadati</taxon>
        <taxon>Pseudomonadota</taxon>
        <taxon>Alphaproteobacteria</taxon>
        <taxon>Rhodobacterales</taxon>
        <taxon>Roseobacteraceae</taxon>
        <taxon>Alloyangia</taxon>
    </lineage>
</organism>
<protein>
    <submittedName>
        <fullName evidence="2">Uncharacterized protein</fullName>
    </submittedName>
</protein>